<sequence>MKMAFIGDSLVSCTNETLANTWYDIASKKMGFDVVNNAAGGKLTLVMWGMFKMDVVDEKADGVFLCCGMNDILLDEPMSSIQENISGTLDKARDAKLPIVILGIPPLTRIESTEKGWQLPSEFEKHNAALREYRQWLQEEADRRNLPMLDYEKVLSEAEEKTGRSMFQDGLHPNKEGYQAVAEAFEAVLTRALQEQA</sequence>
<accession>A0A1H2WHB6</accession>
<dbReference type="InterPro" id="IPR013830">
    <property type="entry name" value="SGNH_hydro"/>
</dbReference>
<name>A0A1H2WHB6_ACIFE</name>
<dbReference type="InterPro" id="IPR036514">
    <property type="entry name" value="SGNH_hydro_sf"/>
</dbReference>
<dbReference type="Gene3D" id="3.40.50.1110">
    <property type="entry name" value="SGNH hydrolase"/>
    <property type="match status" value="1"/>
</dbReference>
<organism evidence="2 3">
    <name type="scientific">Acidaminococcus fermentans</name>
    <dbReference type="NCBI Taxonomy" id="905"/>
    <lineage>
        <taxon>Bacteria</taxon>
        <taxon>Bacillati</taxon>
        <taxon>Bacillota</taxon>
        <taxon>Negativicutes</taxon>
        <taxon>Acidaminococcales</taxon>
        <taxon>Acidaminococcaceae</taxon>
        <taxon>Acidaminococcus</taxon>
    </lineage>
</organism>
<reference evidence="2 3" key="1">
    <citation type="submission" date="2016-10" db="EMBL/GenBank/DDBJ databases">
        <authorList>
            <person name="Varghese N."/>
            <person name="Submissions S."/>
        </authorList>
    </citation>
    <scope>NUCLEOTIDE SEQUENCE [LARGE SCALE GENOMIC DNA]</scope>
    <source>
        <strain evidence="2 3">WCC6</strain>
    </source>
</reference>
<dbReference type="Proteomes" id="UP000182379">
    <property type="component" value="Unassembled WGS sequence"/>
</dbReference>
<dbReference type="GO" id="GO:0004622">
    <property type="term" value="F:phosphatidylcholine lysophospholipase activity"/>
    <property type="evidence" value="ECO:0007669"/>
    <property type="project" value="TreeGrafter"/>
</dbReference>
<evidence type="ECO:0000313" key="2">
    <source>
        <dbReference type="EMBL" id="SDW79937.1"/>
    </source>
</evidence>
<protein>
    <submittedName>
        <fullName evidence="2">Lysophospholipase L1</fullName>
    </submittedName>
</protein>
<comment type="caution">
    <text evidence="2">The sequence shown here is derived from an EMBL/GenBank/DDBJ whole genome shotgun (WGS) entry which is preliminary data.</text>
</comment>
<dbReference type="InterPro" id="IPR051532">
    <property type="entry name" value="Ester_Hydrolysis_Enzymes"/>
</dbReference>
<evidence type="ECO:0000259" key="1">
    <source>
        <dbReference type="Pfam" id="PF13472"/>
    </source>
</evidence>
<evidence type="ECO:0000313" key="3">
    <source>
        <dbReference type="Proteomes" id="UP000182379"/>
    </source>
</evidence>
<feature type="domain" description="SGNH hydrolase-type esterase" evidence="1">
    <location>
        <begin position="5"/>
        <end position="180"/>
    </location>
</feature>
<gene>
    <name evidence="2" type="ORF">SAMN05216495_10647</name>
</gene>
<dbReference type="RefSeq" id="WP_074705596.1">
    <property type="nucleotide sequence ID" value="NZ_CAMEFB010000001.1"/>
</dbReference>
<dbReference type="SUPFAM" id="SSF52266">
    <property type="entry name" value="SGNH hydrolase"/>
    <property type="match status" value="1"/>
</dbReference>
<dbReference type="PANTHER" id="PTHR30383:SF5">
    <property type="entry name" value="SGNH HYDROLASE-TYPE ESTERASE DOMAIN-CONTAINING PROTEIN"/>
    <property type="match status" value="1"/>
</dbReference>
<dbReference type="Pfam" id="PF13472">
    <property type="entry name" value="Lipase_GDSL_2"/>
    <property type="match status" value="1"/>
</dbReference>
<dbReference type="EMBL" id="FNOP01000006">
    <property type="protein sequence ID" value="SDW79937.1"/>
    <property type="molecule type" value="Genomic_DNA"/>
</dbReference>
<dbReference type="PANTHER" id="PTHR30383">
    <property type="entry name" value="THIOESTERASE 1/PROTEASE 1/LYSOPHOSPHOLIPASE L1"/>
    <property type="match status" value="1"/>
</dbReference>
<dbReference type="AlphaFoldDB" id="A0A1H2WHB6"/>
<proteinExistence type="predicted"/>